<comment type="caution">
    <text evidence="1">The sequence shown here is derived from an EMBL/GenBank/DDBJ whole genome shotgun (WGS) entry which is preliminary data.</text>
</comment>
<evidence type="ECO:0000313" key="2">
    <source>
        <dbReference type="Proteomes" id="UP000887013"/>
    </source>
</evidence>
<dbReference type="AlphaFoldDB" id="A0A8X6TPU7"/>
<proteinExistence type="predicted"/>
<keyword evidence="2" id="KW-1185">Reference proteome</keyword>
<protein>
    <submittedName>
        <fullName evidence="1">Uncharacterized protein</fullName>
    </submittedName>
</protein>
<dbReference type="EMBL" id="BMAW01110465">
    <property type="protein sequence ID" value="GFT43199.1"/>
    <property type="molecule type" value="Genomic_DNA"/>
</dbReference>
<accession>A0A8X6TPU7</accession>
<name>A0A8X6TPU7_NEPPI</name>
<sequence length="81" mass="8941">MIRPESVAAGERSQHVKAVCMSSSSGMCYPAKELFQVLEQMVNAAHMDWVFCLVGNVLHHPPAAYFQISFSPKTLNSEDNA</sequence>
<organism evidence="1 2">
    <name type="scientific">Nephila pilipes</name>
    <name type="common">Giant wood spider</name>
    <name type="synonym">Nephila maculata</name>
    <dbReference type="NCBI Taxonomy" id="299642"/>
    <lineage>
        <taxon>Eukaryota</taxon>
        <taxon>Metazoa</taxon>
        <taxon>Ecdysozoa</taxon>
        <taxon>Arthropoda</taxon>
        <taxon>Chelicerata</taxon>
        <taxon>Arachnida</taxon>
        <taxon>Araneae</taxon>
        <taxon>Araneomorphae</taxon>
        <taxon>Entelegynae</taxon>
        <taxon>Araneoidea</taxon>
        <taxon>Nephilidae</taxon>
        <taxon>Nephila</taxon>
    </lineage>
</organism>
<reference evidence="1" key="1">
    <citation type="submission" date="2020-08" db="EMBL/GenBank/DDBJ databases">
        <title>Multicomponent nature underlies the extraordinary mechanical properties of spider dragline silk.</title>
        <authorList>
            <person name="Kono N."/>
            <person name="Nakamura H."/>
            <person name="Mori M."/>
            <person name="Yoshida Y."/>
            <person name="Ohtoshi R."/>
            <person name="Malay A.D."/>
            <person name="Moran D.A.P."/>
            <person name="Tomita M."/>
            <person name="Numata K."/>
            <person name="Arakawa K."/>
        </authorList>
    </citation>
    <scope>NUCLEOTIDE SEQUENCE</scope>
</reference>
<evidence type="ECO:0000313" key="1">
    <source>
        <dbReference type="EMBL" id="GFT43199.1"/>
    </source>
</evidence>
<gene>
    <name evidence="1" type="ORF">NPIL_311391</name>
</gene>
<dbReference type="Proteomes" id="UP000887013">
    <property type="component" value="Unassembled WGS sequence"/>
</dbReference>